<dbReference type="Proteomes" id="UP001243330">
    <property type="component" value="Unassembled WGS sequence"/>
</dbReference>
<gene>
    <name evidence="1" type="ORF">CCHR01_02707</name>
</gene>
<comment type="caution">
    <text evidence="1">The sequence shown here is derived from an EMBL/GenBank/DDBJ whole genome shotgun (WGS) entry which is preliminary data.</text>
</comment>
<evidence type="ECO:0000313" key="1">
    <source>
        <dbReference type="EMBL" id="KAK1854666.1"/>
    </source>
</evidence>
<protein>
    <submittedName>
        <fullName evidence="1">Uncharacterized protein</fullName>
    </submittedName>
</protein>
<proteinExistence type="predicted"/>
<dbReference type="EMBL" id="JAQOWY010000033">
    <property type="protein sequence ID" value="KAK1854666.1"/>
    <property type="molecule type" value="Genomic_DNA"/>
</dbReference>
<evidence type="ECO:0000313" key="2">
    <source>
        <dbReference type="Proteomes" id="UP001243330"/>
    </source>
</evidence>
<dbReference type="AlphaFoldDB" id="A0AAD9AU88"/>
<organism evidence="1 2">
    <name type="scientific">Colletotrichum chrysophilum</name>
    <dbReference type="NCBI Taxonomy" id="1836956"/>
    <lineage>
        <taxon>Eukaryota</taxon>
        <taxon>Fungi</taxon>
        <taxon>Dikarya</taxon>
        <taxon>Ascomycota</taxon>
        <taxon>Pezizomycotina</taxon>
        <taxon>Sordariomycetes</taxon>
        <taxon>Hypocreomycetidae</taxon>
        <taxon>Glomerellales</taxon>
        <taxon>Glomerellaceae</taxon>
        <taxon>Colletotrichum</taxon>
        <taxon>Colletotrichum gloeosporioides species complex</taxon>
    </lineage>
</organism>
<reference evidence="1" key="1">
    <citation type="submission" date="2023-01" db="EMBL/GenBank/DDBJ databases">
        <title>Colletotrichum chrysophilum M932 genome sequence.</title>
        <authorList>
            <person name="Baroncelli R."/>
        </authorList>
    </citation>
    <scope>NUCLEOTIDE SEQUENCE</scope>
    <source>
        <strain evidence="1">M932</strain>
    </source>
</reference>
<keyword evidence="2" id="KW-1185">Reference proteome</keyword>
<sequence length="35" mass="3626">MGLLSMGPSTGMLATAATGLLFPPFLRLHLDPVLS</sequence>
<name>A0AAD9AU88_9PEZI</name>
<accession>A0AAD9AU88</accession>